<dbReference type="EMBL" id="DTKL01000038">
    <property type="protein sequence ID" value="HGY94302.1"/>
    <property type="molecule type" value="Genomic_DNA"/>
</dbReference>
<comment type="caution">
    <text evidence="2">The sequence shown here is derived from an EMBL/GenBank/DDBJ whole genome shotgun (WGS) entry which is preliminary data.</text>
</comment>
<feature type="transmembrane region" description="Helical" evidence="1">
    <location>
        <begin position="109"/>
        <end position="130"/>
    </location>
</feature>
<name>A0A7V4XSL6_9BACT</name>
<evidence type="ECO:0000313" key="2">
    <source>
        <dbReference type="EMBL" id="HGY94302.1"/>
    </source>
</evidence>
<evidence type="ECO:0000256" key="1">
    <source>
        <dbReference type="SAM" id="Phobius"/>
    </source>
</evidence>
<keyword evidence="1" id="KW-1133">Transmembrane helix</keyword>
<organism evidence="2">
    <name type="scientific">Acidobacterium capsulatum</name>
    <dbReference type="NCBI Taxonomy" id="33075"/>
    <lineage>
        <taxon>Bacteria</taxon>
        <taxon>Pseudomonadati</taxon>
        <taxon>Acidobacteriota</taxon>
        <taxon>Terriglobia</taxon>
        <taxon>Terriglobales</taxon>
        <taxon>Acidobacteriaceae</taxon>
        <taxon>Acidobacterium</taxon>
    </lineage>
</organism>
<sequence>MRKLRRLLLLYHYIAGATDTGTGLLLLFAPAMALHLMGVSTLPHPLWYASYIGVFVLCVGASYFAVLRGPFARSARANCWRTQWMVTALIRSGIAIFILAQIATGTMQMPWITVAMTDGFYALIQWVGLYKNWIALAE</sequence>
<protein>
    <submittedName>
        <fullName evidence="2">Uncharacterized protein</fullName>
    </submittedName>
</protein>
<keyword evidence="1" id="KW-0472">Membrane</keyword>
<feature type="transmembrane region" description="Helical" evidence="1">
    <location>
        <begin position="48"/>
        <end position="71"/>
    </location>
</feature>
<reference evidence="2" key="1">
    <citation type="journal article" date="2020" name="mSystems">
        <title>Genome- and Community-Level Interaction Insights into Carbon Utilization and Element Cycling Functions of Hydrothermarchaeota in Hydrothermal Sediment.</title>
        <authorList>
            <person name="Zhou Z."/>
            <person name="Liu Y."/>
            <person name="Xu W."/>
            <person name="Pan J."/>
            <person name="Luo Z.H."/>
            <person name="Li M."/>
        </authorList>
    </citation>
    <scope>NUCLEOTIDE SEQUENCE [LARGE SCALE GENOMIC DNA]</scope>
    <source>
        <strain evidence="2">SpSt-855</strain>
    </source>
</reference>
<feature type="transmembrane region" description="Helical" evidence="1">
    <location>
        <begin position="83"/>
        <end position="103"/>
    </location>
</feature>
<feature type="transmembrane region" description="Helical" evidence="1">
    <location>
        <begin position="7"/>
        <end position="28"/>
    </location>
</feature>
<gene>
    <name evidence="2" type="ORF">ENW50_06410</name>
</gene>
<accession>A0A7V4XSL6</accession>
<dbReference type="AlphaFoldDB" id="A0A7V4XSL6"/>
<proteinExistence type="predicted"/>
<keyword evidence="1" id="KW-0812">Transmembrane</keyword>